<dbReference type="OrthoDB" id="8067857at2759"/>
<name>A0A4Y2MT03_ARAVE</name>
<gene>
    <name evidence="1" type="ORF">AVEN_168858_1</name>
</gene>
<dbReference type="Proteomes" id="UP000499080">
    <property type="component" value="Unassembled WGS sequence"/>
</dbReference>
<dbReference type="AlphaFoldDB" id="A0A4Y2MT03"/>
<protein>
    <submittedName>
        <fullName evidence="1">Uncharacterized protein</fullName>
    </submittedName>
</protein>
<dbReference type="PANTHER" id="PTHR38681:SF1">
    <property type="entry name" value="RETROVIRUS-RELATED POL POLYPROTEIN FROM TRANSPOSON 412-LIKE PROTEIN"/>
    <property type="match status" value="1"/>
</dbReference>
<proteinExistence type="predicted"/>
<evidence type="ECO:0000313" key="2">
    <source>
        <dbReference type="Proteomes" id="UP000499080"/>
    </source>
</evidence>
<dbReference type="PANTHER" id="PTHR38681">
    <property type="entry name" value="RETROVIRUS-RELATED POL POLYPROTEIN FROM TRANSPOSON 412-LIKE PROTEIN-RELATED"/>
    <property type="match status" value="1"/>
</dbReference>
<organism evidence="1 2">
    <name type="scientific">Araneus ventricosus</name>
    <name type="common">Orbweaver spider</name>
    <name type="synonym">Epeira ventricosa</name>
    <dbReference type="NCBI Taxonomy" id="182803"/>
    <lineage>
        <taxon>Eukaryota</taxon>
        <taxon>Metazoa</taxon>
        <taxon>Ecdysozoa</taxon>
        <taxon>Arthropoda</taxon>
        <taxon>Chelicerata</taxon>
        <taxon>Arachnida</taxon>
        <taxon>Araneae</taxon>
        <taxon>Araneomorphae</taxon>
        <taxon>Entelegynae</taxon>
        <taxon>Araneoidea</taxon>
        <taxon>Araneidae</taxon>
        <taxon>Araneus</taxon>
    </lineage>
</organism>
<evidence type="ECO:0000313" key="1">
    <source>
        <dbReference type="EMBL" id="GBN29813.1"/>
    </source>
</evidence>
<dbReference type="EMBL" id="BGPR01007825">
    <property type="protein sequence ID" value="GBN29813.1"/>
    <property type="molecule type" value="Genomic_DNA"/>
</dbReference>
<accession>A0A4Y2MT03</accession>
<reference evidence="1 2" key="1">
    <citation type="journal article" date="2019" name="Sci. Rep.">
        <title>Orb-weaving spider Araneus ventricosus genome elucidates the spidroin gene catalogue.</title>
        <authorList>
            <person name="Kono N."/>
            <person name="Nakamura H."/>
            <person name="Ohtoshi R."/>
            <person name="Moran D.A.P."/>
            <person name="Shinohara A."/>
            <person name="Yoshida Y."/>
            <person name="Fujiwara M."/>
            <person name="Mori M."/>
            <person name="Tomita M."/>
            <person name="Arakawa K."/>
        </authorList>
    </citation>
    <scope>NUCLEOTIDE SEQUENCE [LARGE SCALE GENOMIC DNA]</scope>
</reference>
<sequence>MCHENEGWTSSLPIMLLGLRTTCNPDFQSTQADLIYGETIRMICDIFEDAKFQPQPEFLQKLKATIKDVKPNPFSHHRKQKLFIFIDLQSFSHVFVRTDSVRQSL</sequence>
<comment type="caution">
    <text evidence="1">The sequence shown here is derived from an EMBL/GenBank/DDBJ whole genome shotgun (WGS) entry which is preliminary data.</text>
</comment>
<keyword evidence="2" id="KW-1185">Reference proteome</keyword>